<accession>A0AAD1RWN0</accession>
<organism evidence="1 2">
    <name type="scientific">Pelobates cultripes</name>
    <name type="common">Western spadefoot toad</name>
    <dbReference type="NCBI Taxonomy" id="61616"/>
    <lineage>
        <taxon>Eukaryota</taxon>
        <taxon>Metazoa</taxon>
        <taxon>Chordata</taxon>
        <taxon>Craniata</taxon>
        <taxon>Vertebrata</taxon>
        <taxon>Euteleostomi</taxon>
        <taxon>Amphibia</taxon>
        <taxon>Batrachia</taxon>
        <taxon>Anura</taxon>
        <taxon>Pelobatoidea</taxon>
        <taxon>Pelobatidae</taxon>
        <taxon>Pelobates</taxon>
    </lineage>
</organism>
<proteinExistence type="predicted"/>
<dbReference type="Proteomes" id="UP001295444">
    <property type="component" value="Chromosome 04"/>
</dbReference>
<evidence type="ECO:0000313" key="2">
    <source>
        <dbReference type="Proteomes" id="UP001295444"/>
    </source>
</evidence>
<evidence type="ECO:0000313" key="1">
    <source>
        <dbReference type="EMBL" id="CAH2281741.1"/>
    </source>
</evidence>
<name>A0AAD1RWN0_PELCU</name>
<sequence>MDQELPHFIRRLLSAILHPKQAKNTPVDSTTRLHKSIKALTEAFHNVLLFQTLWDKLAVMEVFKNQSPYKFEDMQVTFLLDLCRATLV</sequence>
<reference evidence="1" key="1">
    <citation type="submission" date="2022-03" db="EMBL/GenBank/DDBJ databases">
        <authorList>
            <person name="Alioto T."/>
            <person name="Alioto T."/>
            <person name="Gomez Garrido J."/>
        </authorList>
    </citation>
    <scope>NUCLEOTIDE SEQUENCE</scope>
</reference>
<keyword evidence="2" id="KW-1185">Reference proteome</keyword>
<dbReference type="EMBL" id="OW240915">
    <property type="protein sequence ID" value="CAH2281741.1"/>
    <property type="molecule type" value="Genomic_DNA"/>
</dbReference>
<gene>
    <name evidence="1" type="ORF">PECUL_23A013054</name>
</gene>
<dbReference type="AlphaFoldDB" id="A0AAD1RWN0"/>
<protein>
    <submittedName>
        <fullName evidence="1">Uncharacterized protein</fullName>
    </submittedName>
</protein>